<keyword evidence="1" id="KW-0732">Signal</keyword>
<gene>
    <name evidence="2" type="ORF">QJU78_02060</name>
</gene>
<organism evidence="2 3">
    <name type="scientific">Pasteurella atlantica</name>
    <dbReference type="NCBI Taxonomy" id="2827233"/>
    <lineage>
        <taxon>Bacteria</taxon>
        <taxon>Pseudomonadati</taxon>
        <taxon>Pseudomonadota</taxon>
        <taxon>Gammaproteobacteria</taxon>
        <taxon>Pasteurellales</taxon>
        <taxon>Pasteurellaceae</taxon>
        <taxon>Pasteurella</taxon>
    </lineage>
</organism>
<accession>A0AAW8CG16</accession>
<dbReference type="Proteomes" id="UP001230466">
    <property type="component" value="Unassembled WGS sequence"/>
</dbReference>
<protein>
    <submittedName>
        <fullName evidence="2">Copper resistance protein NlpE</fullName>
    </submittedName>
</protein>
<comment type="caution">
    <text evidence="2">The sequence shown here is derived from an EMBL/GenBank/DDBJ whole genome shotgun (WGS) entry which is preliminary data.</text>
</comment>
<dbReference type="AlphaFoldDB" id="A0AAW8CG16"/>
<dbReference type="RefSeq" id="WP_229577152.1">
    <property type="nucleotide sequence ID" value="NZ_JAGRQI010000003.1"/>
</dbReference>
<feature type="chain" id="PRO_5043667347" evidence="1">
    <location>
        <begin position="21"/>
        <end position="129"/>
    </location>
</feature>
<reference evidence="2" key="1">
    <citation type="journal article" date="2023" name="Front. Microbiol.">
        <title>Phylogeography and host specificity of Pasteurellaceae pathogenic to sea-farmed fish in the north-east Atlantic.</title>
        <authorList>
            <person name="Gulla S."/>
            <person name="Colquhoun D.J."/>
            <person name="Olsen A.B."/>
            <person name="Spilsberg B."/>
            <person name="Lagesen K."/>
            <person name="Aakesson C.P."/>
            <person name="Strom S."/>
            <person name="Manji F."/>
            <person name="Birkbeck T.H."/>
            <person name="Nilsen H.K."/>
        </authorList>
    </citation>
    <scope>NUCLEOTIDE SEQUENCE</scope>
    <source>
        <strain evidence="2">VIB1234</strain>
    </source>
</reference>
<evidence type="ECO:0000256" key="1">
    <source>
        <dbReference type="SAM" id="SignalP"/>
    </source>
</evidence>
<evidence type="ECO:0000313" key="2">
    <source>
        <dbReference type="EMBL" id="MDP8186564.1"/>
    </source>
</evidence>
<dbReference type="PROSITE" id="PS51257">
    <property type="entry name" value="PROKAR_LIPOPROTEIN"/>
    <property type="match status" value="1"/>
</dbReference>
<proteinExistence type="predicted"/>
<evidence type="ECO:0000313" key="3">
    <source>
        <dbReference type="Proteomes" id="UP001230466"/>
    </source>
</evidence>
<name>A0AAW8CG16_9PAST</name>
<sequence>MMKKLTILGSVVLLSACSMTNNVTGTYSGILPCADCDKIDAKLVLNKDHSYVYETTYFKNKKTYDYIEQGKFSWDKEKSDILVLDDNAGNLKFKANTNYVEMCDKDGNVATTSNLNYKLLRVATKQKIK</sequence>
<dbReference type="EMBL" id="JASAYJ010000003">
    <property type="protein sequence ID" value="MDP8186564.1"/>
    <property type="molecule type" value="Genomic_DNA"/>
</dbReference>
<feature type="signal peptide" evidence="1">
    <location>
        <begin position="1"/>
        <end position="20"/>
    </location>
</feature>
<dbReference type="InterPro" id="IPR007298">
    <property type="entry name" value="Cu-R_lipoprotein_NlpE"/>
</dbReference>
<dbReference type="Gene3D" id="2.40.128.640">
    <property type="match status" value="1"/>
</dbReference>
<dbReference type="Pfam" id="PF04170">
    <property type="entry name" value="NlpE"/>
    <property type="match status" value="1"/>
</dbReference>